<feature type="transmembrane region" description="Helical" evidence="1">
    <location>
        <begin position="6"/>
        <end position="26"/>
    </location>
</feature>
<dbReference type="PANTHER" id="PTHR46438">
    <property type="entry name" value="ALPHA/BETA-HYDROLASES SUPERFAMILY PROTEIN"/>
    <property type="match status" value="1"/>
</dbReference>
<keyword evidence="4" id="KW-1185">Reference proteome</keyword>
<dbReference type="EMBL" id="JAZHFV010000003">
    <property type="protein sequence ID" value="MEX4008245.1"/>
    <property type="molecule type" value="Genomic_DNA"/>
</dbReference>
<reference evidence="3 4" key="1">
    <citation type="submission" date="2024-01" db="EMBL/GenBank/DDBJ databases">
        <title>New evidence supports the origin of RcGTA from prophage.</title>
        <authorList>
            <person name="Xu Y."/>
            <person name="Liu B."/>
            <person name="Chen F."/>
        </authorList>
    </citation>
    <scope>NUCLEOTIDE SEQUENCE [LARGE SCALE GENOMIC DNA]</scope>
    <source>
        <strain evidence="3 4">CBW1107-2</strain>
    </source>
</reference>
<name>A0ABV3WU92_9HYPH</name>
<evidence type="ECO:0000259" key="2">
    <source>
        <dbReference type="Pfam" id="PF00561"/>
    </source>
</evidence>
<evidence type="ECO:0000313" key="4">
    <source>
        <dbReference type="Proteomes" id="UP001559025"/>
    </source>
</evidence>
<keyword evidence="1" id="KW-0472">Membrane</keyword>
<dbReference type="PRINTS" id="PR00111">
    <property type="entry name" value="ABHYDROLASE"/>
</dbReference>
<evidence type="ECO:0000313" key="3">
    <source>
        <dbReference type="EMBL" id="MEX4008245.1"/>
    </source>
</evidence>
<dbReference type="SUPFAM" id="SSF53474">
    <property type="entry name" value="alpha/beta-Hydrolases"/>
    <property type="match status" value="1"/>
</dbReference>
<dbReference type="GO" id="GO:0016787">
    <property type="term" value="F:hydrolase activity"/>
    <property type="evidence" value="ECO:0007669"/>
    <property type="project" value="UniProtKB-KW"/>
</dbReference>
<dbReference type="Gene3D" id="3.40.50.1820">
    <property type="entry name" value="alpha/beta hydrolase"/>
    <property type="match status" value="1"/>
</dbReference>
<keyword evidence="3" id="KW-0378">Hydrolase</keyword>
<sequence>MFSAIVGIVIAILAAVVMVAAYFFWITRRLARNAERAVPANGSFVTVDGNRIHYVESGEGRPILMIHGLGGTLHHLRRPLMKEFGEGYRLIAIDRPGSGYSTRGEGLDGRLAEQARQTVRFIETLGLEKPLLVGHSLGGAIALAVALDYPDTISGLALIAPLTHYEEEPPEEFRSLAITSPLRRRIIANTVALPLAVKNAQKTLEFVFGPQQPPEDYAIAGGAMVGLRPGHFYATSTDLVAVRHDLPRQQTRYGELALPVGILFGTEDRVLNYERQGLAMQGKVAGLDLEIVNGIGHMPQYAITAQVVAFIRRIAERAFAS</sequence>
<comment type="caution">
    <text evidence="3">The sequence shown here is derived from an EMBL/GenBank/DDBJ whole genome shotgun (WGS) entry which is preliminary data.</text>
</comment>
<keyword evidence="1" id="KW-0812">Transmembrane</keyword>
<dbReference type="PANTHER" id="PTHR46438:SF11">
    <property type="entry name" value="LIPASE-RELATED"/>
    <property type="match status" value="1"/>
</dbReference>
<keyword evidence="1" id="KW-1133">Transmembrane helix</keyword>
<organism evidence="3 4">
    <name type="scientific">Neoaquamicrobium sediminum</name>
    <dbReference type="NCBI Taxonomy" id="1849104"/>
    <lineage>
        <taxon>Bacteria</taxon>
        <taxon>Pseudomonadati</taxon>
        <taxon>Pseudomonadota</taxon>
        <taxon>Alphaproteobacteria</taxon>
        <taxon>Hyphomicrobiales</taxon>
        <taxon>Phyllobacteriaceae</taxon>
        <taxon>Neoaquamicrobium</taxon>
    </lineage>
</organism>
<evidence type="ECO:0000256" key="1">
    <source>
        <dbReference type="SAM" id="Phobius"/>
    </source>
</evidence>
<dbReference type="InterPro" id="IPR029058">
    <property type="entry name" value="AB_hydrolase_fold"/>
</dbReference>
<gene>
    <name evidence="3" type="ORF">V1479_13100</name>
</gene>
<dbReference type="InterPro" id="IPR000073">
    <property type="entry name" value="AB_hydrolase_1"/>
</dbReference>
<dbReference type="RefSeq" id="WP_368803267.1">
    <property type="nucleotide sequence ID" value="NZ_JAZHFV010000003.1"/>
</dbReference>
<proteinExistence type="predicted"/>
<accession>A0ABV3WU92</accession>
<protein>
    <submittedName>
        <fullName evidence="3">Alpha/beta fold hydrolase</fullName>
    </submittedName>
</protein>
<dbReference type="Proteomes" id="UP001559025">
    <property type="component" value="Unassembled WGS sequence"/>
</dbReference>
<dbReference type="Pfam" id="PF00561">
    <property type="entry name" value="Abhydrolase_1"/>
    <property type="match status" value="1"/>
</dbReference>
<feature type="domain" description="AB hydrolase-1" evidence="2">
    <location>
        <begin position="62"/>
        <end position="300"/>
    </location>
</feature>